<evidence type="ECO:0000256" key="7">
    <source>
        <dbReference type="ARBA" id="ARBA00034754"/>
    </source>
</evidence>
<dbReference type="EMBL" id="SIJK02000059">
    <property type="protein sequence ID" value="MBP1468195.1"/>
    <property type="molecule type" value="Genomic_DNA"/>
</dbReference>
<dbReference type="InterPro" id="IPR027417">
    <property type="entry name" value="P-loop_NTPase"/>
</dbReference>
<evidence type="ECO:0000256" key="5">
    <source>
        <dbReference type="ARBA" id="ARBA00022705"/>
    </source>
</evidence>
<reference evidence="11 12" key="1">
    <citation type="submission" date="2021-03" db="EMBL/GenBank/DDBJ databases">
        <authorList>
            <person name="Grouzdev D.S."/>
        </authorList>
    </citation>
    <scope>NUCLEOTIDE SEQUENCE [LARGE SCALE GENOMIC DNA]</scope>
    <source>
        <strain evidence="11 12">M50-1</strain>
    </source>
</reference>
<gene>
    <name evidence="11" type="primary">holA</name>
    <name evidence="11" type="ORF">EYB53_020965</name>
</gene>
<evidence type="ECO:0000259" key="9">
    <source>
        <dbReference type="Pfam" id="PF06144"/>
    </source>
</evidence>
<keyword evidence="3 11" id="KW-0808">Transferase</keyword>
<dbReference type="Proteomes" id="UP001193081">
    <property type="component" value="Unassembled WGS sequence"/>
</dbReference>
<dbReference type="SUPFAM" id="SSF48019">
    <property type="entry name" value="post-AAA+ oligomerization domain-like"/>
    <property type="match status" value="1"/>
</dbReference>
<evidence type="ECO:0000256" key="1">
    <source>
        <dbReference type="ARBA" id="ARBA00012417"/>
    </source>
</evidence>
<evidence type="ECO:0000256" key="4">
    <source>
        <dbReference type="ARBA" id="ARBA00022695"/>
    </source>
</evidence>
<dbReference type="Gene3D" id="3.40.50.300">
    <property type="entry name" value="P-loop containing nucleotide triphosphate hydrolases"/>
    <property type="match status" value="1"/>
</dbReference>
<keyword evidence="6" id="KW-0239">DNA-directed DNA polymerase</keyword>
<dbReference type="PANTHER" id="PTHR34388">
    <property type="entry name" value="DNA POLYMERASE III SUBUNIT DELTA"/>
    <property type="match status" value="1"/>
</dbReference>
<organism evidence="11 12">
    <name type="scientific">Candidatus Chloroploca mongolica</name>
    <dbReference type="NCBI Taxonomy" id="2528176"/>
    <lineage>
        <taxon>Bacteria</taxon>
        <taxon>Bacillati</taxon>
        <taxon>Chloroflexota</taxon>
        <taxon>Chloroflexia</taxon>
        <taxon>Chloroflexales</taxon>
        <taxon>Chloroflexineae</taxon>
        <taxon>Oscillochloridaceae</taxon>
        <taxon>Candidatus Chloroploca</taxon>
    </lineage>
</organism>
<evidence type="ECO:0000256" key="2">
    <source>
        <dbReference type="ARBA" id="ARBA00017703"/>
    </source>
</evidence>
<dbReference type="InterPro" id="IPR048466">
    <property type="entry name" value="DNA_pol3_delta-like_C"/>
</dbReference>
<dbReference type="NCBIfam" id="TIGR01128">
    <property type="entry name" value="holA"/>
    <property type="match status" value="1"/>
</dbReference>
<evidence type="ECO:0000313" key="11">
    <source>
        <dbReference type="EMBL" id="MBP1468195.1"/>
    </source>
</evidence>
<sequence length="323" mass="35663">MLYLFYGPDELARSEAVAELCACVPADVAELNISRLDGRRLKLETLAAACEAMPFLADQRLVIVSDALKHTKAGKERDELRAYLERVPPACLLVFIEGDDVDRRSVLFTQLKKSGELREFQPPQGGELVRWVTERARRFGVRLDPPAAQHVIELAGGDPRTLQTELEKLATYVGRKGTITSATVDLLVQDSQEQNLFAFLDDLSTRRIGAALRGAHALLEDGQAPTYILFMLARQIRILLGVQELVAQRMRPDAIAAELGQKPFVVRKAIEQARAFGPGELSELHARLLELDLATKTGRIQPETALELFVAETCVGKGLGSRV</sequence>
<dbReference type="EC" id="2.7.7.7" evidence="1"/>
<dbReference type="InterPro" id="IPR008921">
    <property type="entry name" value="DNA_pol3_clamp-load_cplx_C"/>
</dbReference>
<evidence type="ECO:0000256" key="8">
    <source>
        <dbReference type="ARBA" id="ARBA00049244"/>
    </source>
</evidence>
<dbReference type="RefSeq" id="WP_135480708.1">
    <property type="nucleotide sequence ID" value="NZ_SIJK02000059.1"/>
</dbReference>
<protein>
    <recommendedName>
        <fullName evidence="2">DNA polymerase III subunit delta</fullName>
        <ecNumber evidence="1">2.7.7.7</ecNumber>
    </recommendedName>
</protein>
<dbReference type="Pfam" id="PF21694">
    <property type="entry name" value="DNA_pol3_delta_C"/>
    <property type="match status" value="1"/>
</dbReference>
<dbReference type="SUPFAM" id="SSF52540">
    <property type="entry name" value="P-loop containing nucleoside triphosphate hydrolases"/>
    <property type="match status" value="1"/>
</dbReference>
<accession>A0ABS4DFJ5</accession>
<dbReference type="Pfam" id="PF06144">
    <property type="entry name" value="DNA_pol3_delta"/>
    <property type="match status" value="1"/>
</dbReference>
<evidence type="ECO:0000256" key="6">
    <source>
        <dbReference type="ARBA" id="ARBA00022932"/>
    </source>
</evidence>
<comment type="caution">
    <text evidence="11">The sequence shown here is derived from an EMBL/GenBank/DDBJ whole genome shotgun (WGS) entry which is preliminary data.</text>
</comment>
<evidence type="ECO:0000313" key="12">
    <source>
        <dbReference type="Proteomes" id="UP001193081"/>
    </source>
</evidence>
<dbReference type="InterPro" id="IPR005790">
    <property type="entry name" value="DNA_polIII_delta"/>
</dbReference>
<proteinExistence type="inferred from homology"/>
<keyword evidence="12" id="KW-1185">Reference proteome</keyword>
<dbReference type="GO" id="GO:0003887">
    <property type="term" value="F:DNA-directed DNA polymerase activity"/>
    <property type="evidence" value="ECO:0007669"/>
    <property type="project" value="UniProtKB-EC"/>
</dbReference>
<keyword evidence="5" id="KW-0235">DNA replication</keyword>
<keyword evidence="4 11" id="KW-0548">Nucleotidyltransferase</keyword>
<evidence type="ECO:0000256" key="3">
    <source>
        <dbReference type="ARBA" id="ARBA00022679"/>
    </source>
</evidence>
<name>A0ABS4DFJ5_9CHLR</name>
<feature type="domain" description="DNA polymerase III delta subunit-like C-terminal" evidence="10">
    <location>
        <begin position="193"/>
        <end position="312"/>
    </location>
</feature>
<comment type="similarity">
    <text evidence="7">Belongs to the DNA polymerase HolA subunit family.</text>
</comment>
<comment type="catalytic activity">
    <reaction evidence="8">
        <text>DNA(n) + a 2'-deoxyribonucleoside 5'-triphosphate = DNA(n+1) + diphosphate</text>
        <dbReference type="Rhea" id="RHEA:22508"/>
        <dbReference type="Rhea" id="RHEA-COMP:17339"/>
        <dbReference type="Rhea" id="RHEA-COMP:17340"/>
        <dbReference type="ChEBI" id="CHEBI:33019"/>
        <dbReference type="ChEBI" id="CHEBI:61560"/>
        <dbReference type="ChEBI" id="CHEBI:173112"/>
        <dbReference type="EC" id="2.7.7.7"/>
    </reaction>
</comment>
<dbReference type="PANTHER" id="PTHR34388:SF1">
    <property type="entry name" value="DNA POLYMERASE III SUBUNIT DELTA"/>
    <property type="match status" value="1"/>
</dbReference>
<dbReference type="InterPro" id="IPR010372">
    <property type="entry name" value="DNA_pol3_delta_N"/>
</dbReference>
<dbReference type="Gene3D" id="1.20.272.10">
    <property type="match status" value="1"/>
</dbReference>
<dbReference type="Gene3D" id="1.10.8.60">
    <property type="match status" value="1"/>
</dbReference>
<feature type="domain" description="DNA polymerase III delta N-terminal" evidence="9">
    <location>
        <begin position="3"/>
        <end position="117"/>
    </location>
</feature>
<evidence type="ECO:0000259" key="10">
    <source>
        <dbReference type="Pfam" id="PF21694"/>
    </source>
</evidence>